<dbReference type="Pfam" id="PF13649">
    <property type="entry name" value="Methyltransf_25"/>
    <property type="match status" value="1"/>
</dbReference>
<proteinExistence type="predicted"/>
<sequence>MVALVEQGLIRGEVLDAGCGTGEDAIHMAANGHRVVGVDASAIAIERAAAKARERGVDVEFAVSDATELTGYVGPLRHRRGLRAVPHDVRRGQRPLRGRAAPGDPAGRPLSRPAQPRHVTTTTIRGDITVAAPPPLLYDLIARVDRAPQFFAPHLYASVSGDVVRRWVLAGDTVRSWTARRELDPDGLRITFEHLEPAPLTAMAGEWTFEPTSAGTVVRLAHTFAGASAERTADVARNTTAQLDHVKRIAENFSSLSARTVHASGSVAVTGSLEDVQRRLVESGWAAAVVAPDVLALKWTGSRDRRFHAVTAVARLAGTTLDVECTVTAAEDSLVSAVRRWLPTAIRG</sequence>
<evidence type="ECO:0000313" key="4">
    <source>
        <dbReference type="EMBL" id="MBB5890250.1"/>
    </source>
</evidence>
<dbReference type="Proteomes" id="UP000585638">
    <property type="component" value="Unassembled WGS sequence"/>
</dbReference>
<dbReference type="CDD" id="cd02440">
    <property type="entry name" value="AdoMet_MTases"/>
    <property type="match status" value="1"/>
</dbReference>
<dbReference type="GO" id="GO:0032259">
    <property type="term" value="P:methylation"/>
    <property type="evidence" value="ECO:0007669"/>
    <property type="project" value="UniProtKB-KW"/>
</dbReference>
<dbReference type="Gene3D" id="3.30.530.20">
    <property type="match status" value="1"/>
</dbReference>
<dbReference type="InterPro" id="IPR023393">
    <property type="entry name" value="START-like_dom_sf"/>
</dbReference>
<dbReference type="SUPFAM" id="SSF55961">
    <property type="entry name" value="Bet v1-like"/>
    <property type="match status" value="1"/>
</dbReference>
<evidence type="ECO:0000259" key="3">
    <source>
        <dbReference type="Pfam" id="PF13649"/>
    </source>
</evidence>
<evidence type="ECO:0000259" key="2">
    <source>
        <dbReference type="Pfam" id="PF03364"/>
    </source>
</evidence>
<organism evidence="4 5">
    <name type="scientific">Kutzneria kofuensis</name>
    <dbReference type="NCBI Taxonomy" id="103725"/>
    <lineage>
        <taxon>Bacteria</taxon>
        <taxon>Bacillati</taxon>
        <taxon>Actinomycetota</taxon>
        <taxon>Actinomycetes</taxon>
        <taxon>Pseudonocardiales</taxon>
        <taxon>Pseudonocardiaceae</taxon>
        <taxon>Kutzneria</taxon>
    </lineage>
</organism>
<keyword evidence="4" id="KW-0808">Transferase</keyword>
<comment type="caution">
    <text evidence="4">The sequence shown here is derived from an EMBL/GenBank/DDBJ whole genome shotgun (WGS) entry which is preliminary data.</text>
</comment>
<protein>
    <submittedName>
        <fullName evidence="4">SAM-dependent methyltransferase</fullName>
    </submittedName>
</protein>
<keyword evidence="4" id="KW-0489">Methyltransferase</keyword>
<dbReference type="InterPro" id="IPR041698">
    <property type="entry name" value="Methyltransf_25"/>
</dbReference>
<feature type="domain" description="Coenzyme Q-binding protein COQ10 START" evidence="2">
    <location>
        <begin position="130"/>
        <end position="225"/>
    </location>
</feature>
<feature type="region of interest" description="Disordered" evidence="1">
    <location>
        <begin position="85"/>
        <end position="121"/>
    </location>
</feature>
<dbReference type="InterPro" id="IPR005031">
    <property type="entry name" value="COQ10_START"/>
</dbReference>
<evidence type="ECO:0000313" key="5">
    <source>
        <dbReference type="Proteomes" id="UP000585638"/>
    </source>
</evidence>
<reference evidence="4 5" key="1">
    <citation type="submission" date="2020-08" db="EMBL/GenBank/DDBJ databases">
        <title>Sequencing the genomes of 1000 actinobacteria strains.</title>
        <authorList>
            <person name="Klenk H.-P."/>
        </authorList>
    </citation>
    <scope>NUCLEOTIDE SEQUENCE [LARGE SCALE GENOMIC DNA]</scope>
    <source>
        <strain evidence="4 5">DSM 43851</strain>
    </source>
</reference>
<dbReference type="GO" id="GO:0008168">
    <property type="term" value="F:methyltransferase activity"/>
    <property type="evidence" value="ECO:0007669"/>
    <property type="project" value="UniProtKB-KW"/>
</dbReference>
<dbReference type="InterPro" id="IPR029063">
    <property type="entry name" value="SAM-dependent_MTases_sf"/>
</dbReference>
<evidence type="ECO:0000256" key="1">
    <source>
        <dbReference type="SAM" id="MobiDB-lite"/>
    </source>
</evidence>
<keyword evidence="5" id="KW-1185">Reference proteome</keyword>
<dbReference type="Gene3D" id="3.40.50.150">
    <property type="entry name" value="Vaccinia Virus protein VP39"/>
    <property type="match status" value="1"/>
</dbReference>
<name>A0A7W9KCV1_9PSEU</name>
<dbReference type="EMBL" id="JACHIR010000001">
    <property type="protein sequence ID" value="MBB5890250.1"/>
    <property type="molecule type" value="Genomic_DNA"/>
</dbReference>
<feature type="domain" description="Methyltransferase" evidence="3">
    <location>
        <begin position="14"/>
        <end position="70"/>
    </location>
</feature>
<accession>A0A7W9KCV1</accession>
<gene>
    <name evidence="4" type="ORF">BJ998_001446</name>
</gene>
<dbReference type="Pfam" id="PF03364">
    <property type="entry name" value="Polyketide_cyc"/>
    <property type="match status" value="1"/>
</dbReference>
<dbReference type="AlphaFoldDB" id="A0A7W9KCV1"/>
<dbReference type="SUPFAM" id="SSF53335">
    <property type="entry name" value="S-adenosyl-L-methionine-dependent methyltransferases"/>
    <property type="match status" value="1"/>
</dbReference>